<evidence type="ECO:0000259" key="1">
    <source>
        <dbReference type="PROSITE" id="PS50097"/>
    </source>
</evidence>
<sequence length="288" mass="33042">MSRRLDLSSAATSKPKKRKHDSLLFTDHTVITVKVGIGEDASTFGVHKELLCSHSVTLNERLNSPTLDPLTLETSTEVFQTFLNWLYSKVLVVDGLDDSDNEGDGNENAGGRTSNVSVIAVGKKRRRDSGSSTENSNNLKRFCWYSGLDKCEQVFGRLLDLYVFGDTYDILSFKTDVIFEWQRFIISARVPPCPIIVNQALDRLDIESPLCRLLIDCYGSYTDYLRVDKGYLATLPPIFLVEVLLIALRHVEGDYDEDWEENWCIYHEHRDREEKDACRKRWDEEEDE</sequence>
<proteinExistence type="predicted"/>
<dbReference type="Proteomes" id="UP000750711">
    <property type="component" value="Unassembled WGS sequence"/>
</dbReference>
<dbReference type="CDD" id="cd18186">
    <property type="entry name" value="BTB_POZ_ZBTB_KLHL-like"/>
    <property type="match status" value="1"/>
</dbReference>
<reference evidence="2" key="1">
    <citation type="submission" date="2021-03" db="EMBL/GenBank/DDBJ databases">
        <title>Comparative genomics and phylogenomic investigation of the class Geoglossomycetes provide insights into ecological specialization and systematics.</title>
        <authorList>
            <person name="Melie T."/>
            <person name="Pirro S."/>
            <person name="Miller A.N."/>
            <person name="Quandt A."/>
        </authorList>
    </citation>
    <scope>NUCLEOTIDE SEQUENCE</scope>
    <source>
        <strain evidence="2">CAQ_001_2017</strain>
    </source>
</reference>
<dbReference type="InterPro" id="IPR000210">
    <property type="entry name" value="BTB/POZ_dom"/>
</dbReference>
<dbReference type="EMBL" id="JAGHQM010000145">
    <property type="protein sequence ID" value="KAH0565036.1"/>
    <property type="molecule type" value="Genomic_DNA"/>
</dbReference>
<dbReference type="PROSITE" id="PS50097">
    <property type="entry name" value="BTB"/>
    <property type="match status" value="1"/>
</dbReference>
<evidence type="ECO:0000313" key="3">
    <source>
        <dbReference type="Proteomes" id="UP000750711"/>
    </source>
</evidence>
<dbReference type="PANTHER" id="PTHR47843:SF2">
    <property type="entry name" value="BTB DOMAIN-CONTAINING PROTEIN"/>
    <property type="match status" value="1"/>
</dbReference>
<protein>
    <recommendedName>
        <fullName evidence="1">BTB domain-containing protein</fullName>
    </recommendedName>
</protein>
<keyword evidence="3" id="KW-1185">Reference proteome</keyword>
<comment type="caution">
    <text evidence="2">The sequence shown here is derived from an EMBL/GenBank/DDBJ whole genome shotgun (WGS) entry which is preliminary data.</text>
</comment>
<gene>
    <name evidence="2" type="ORF">GP486_001575</name>
</gene>
<feature type="domain" description="BTB" evidence="1">
    <location>
        <begin position="29"/>
        <end position="95"/>
    </location>
</feature>
<dbReference type="AlphaFoldDB" id="A0A9P8RSK1"/>
<dbReference type="PANTHER" id="PTHR47843">
    <property type="entry name" value="BTB DOMAIN-CONTAINING PROTEIN-RELATED"/>
    <property type="match status" value="1"/>
</dbReference>
<evidence type="ECO:0000313" key="2">
    <source>
        <dbReference type="EMBL" id="KAH0565036.1"/>
    </source>
</evidence>
<accession>A0A9P8RSK1</accession>
<name>A0A9P8RSK1_9PEZI</name>
<organism evidence="2 3">
    <name type="scientific">Trichoglossum hirsutum</name>
    <dbReference type="NCBI Taxonomy" id="265104"/>
    <lineage>
        <taxon>Eukaryota</taxon>
        <taxon>Fungi</taxon>
        <taxon>Dikarya</taxon>
        <taxon>Ascomycota</taxon>
        <taxon>Pezizomycotina</taxon>
        <taxon>Geoglossomycetes</taxon>
        <taxon>Geoglossales</taxon>
        <taxon>Geoglossaceae</taxon>
        <taxon>Trichoglossum</taxon>
    </lineage>
</organism>